<protein>
    <submittedName>
        <fullName evidence="4">Hotdog fold thioesterase</fullName>
    </submittedName>
</protein>
<evidence type="ECO:0000259" key="3">
    <source>
        <dbReference type="Pfam" id="PF03061"/>
    </source>
</evidence>
<keyword evidence="2" id="KW-0378">Hydrolase</keyword>
<organism evidence="4 5">
    <name type="scientific">Actinomadura physcomitrii</name>
    <dbReference type="NCBI Taxonomy" id="2650748"/>
    <lineage>
        <taxon>Bacteria</taxon>
        <taxon>Bacillati</taxon>
        <taxon>Actinomycetota</taxon>
        <taxon>Actinomycetes</taxon>
        <taxon>Streptosporangiales</taxon>
        <taxon>Thermomonosporaceae</taxon>
        <taxon>Actinomadura</taxon>
    </lineage>
</organism>
<dbReference type="CDD" id="cd03443">
    <property type="entry name" value="PaaI_thioesterase"/>
    <property type="match status" value="1"/>
</dbReference>
<proteinExistence type="inferred from homology"/>
<dbReference type="SUPFAM" id="SSF54637">
    <property type="entry name" value="Thioesterase/thiol ester dehydrase-isomerase"/>
    <property type="match status" value="1"/>
</dbReference>
<accession>A0A6I4MBA5</accession>
<gene>
    <name evidence="4" type="ORF">F8568_015240</name>
</gene>
<evidence type="ECO:0000256" key="1">
    <source>
        <dbReference type="ARBA" id="ARBA00008324"/>
    </source>
</evidence>
<evidence type="ECO:0000313" key="4">
    <source>
        <dbReference type="EMBL" id="MWA01705.1"/>
    </source>
</evidence>
<dbReference type="EMBL" id="WBMS02000010">
    <property type="protein sequence ID" value="MWA01705.1"/>
    <property type="molecule type" value="Genomic_DNA"/>
</dbReference>
<dbReference type="InterPro" id="IPR006683">
    <property type="entry name" value="Thioestr_dom"/>
</dbReference>
<dbReference type="RefSeq" id="WP_151594194.1">
    <property type="nucleotide sequence ID" value="NZ_WBMS02000010.1"/>
</dbReference>
<evidence type="ECO:0000313" key="5">
    <source>
        <dbReference type="Proteomes" id="UP000462055"/>
    </source>
</evidence>
<dbReference type="AlphaFoldDB" id="A0A6I4MBA5"/>
<dbReference type="Pfam" id="PF03061">
    <property type="entry name" value="4HBT"/>
    <property type="match status" value="1"/>
</dbReference>
<reference evidence="4" key="1">
    <citation type="submission" date="2019-12" db="EMBL/GenBank/DDBJ databases">
        <title>Actinomadura physcomitrii sp. nov., a novel actinomycete isolated from moss [Physcomitrium sphaericum (Ludw) Fuernr].</title>
        <authorList>
            <person name="Zhuang X."/>
        </authorList>
    </citation>
    <scope>NUCLEOTIDE SEQUENCE [LARGE SCALE GENOMIC DNA]</scope>
    <source>
        <strain evidence="4">LD22</strain>
    </source>
</reference>
<comment type="similarity">
    <text evidence="1">Belongs to the thioesterase PaaI family.</text>
</comment>
<dbReference type="Proteomes" id="UP000462055">
    <property type="component" value="Unassembled WGS sequence"/>
</dbReference>
<comment type="caution">
    <text evidence="4">The sequence shown here is derived from an EMBL/GenBank/DDBJ whole genome shotgun (WGS) entry which is preliminary data.</text>
</comment>
<dbReference type="InterPro" id="IPR029069">
    <property type="entry name" value="HotDog_dom_sf"/>
</dbReference>
<dbReference type="PANTHER" id="PTHR43240">
    <property type="entry name" value="1,4-DIHYDROXY-2-NAPHTHOYL-COA THIOESTERASE 1"/>
    <property type="match status" value="1"/>
</dbReference>
<dbReference type="NCBIfam" id="TIGR00369">
    <property type="entry name" value="unchar_dom_1"/>
    <property type="match status" value="1"/>
</dbReference>
<evidence type="ECO:0000256" key="2">
    <source>
        <dbReference type="ARBA" id="ARBA00022801"/>
    </source>
</evidence>
<keyword evidence="5" id="KW-1185">Reference proteome</keyword>
<feature type="domain" description="Thioesterase" evidence="3">
    <location>
        <begin position="42"/>
        <end position="118"/>
    </location>
</feature>
<sequence>MAVEPLGYAGPLDRTLGLVVTEASDREVVAEIEVTAKLMQAYGIVHGGVYCAINETVCSMGAALTVGLEHRVVGVSNHTRFIRAVREGRLTARARPVDRVGDLVTWQATITDGEGRVAAEGTVNLLRLTPQGAPAPASGGAAESSAAG</sequence>
<dbReference type="GO" id="GO:0005829">
    <property type="term" value="C:cytosol"/>
    <property type="evidence" value="ECO:0007669"/>
    <property type="project" value="TreeGrafter"/>
</dbReference>
<name>A0A6I4MBA5_9ACTN</name>
<dbReference type="InterPro" id="IPR003736">
    <property type="entry name" value="PAAI_dom"/>
</dbReference>
<dbReference type="PANTHER" id="PTHR43240:SF5">
    <property type="entry name" value="1,4-DIHYDROXY-2-NAPHTHOYL-COA THIOESTERASE 1"/>
    <property type="match status" value="1"/>
</dbReference>
<dbReference type="Gene3D" id="3.10.129.10">
    <property type="entry name" value="Hotdog Thioesterase"/>
    <property type="match status" value="1"/>
</dbReference>
<dbReference type="GO" id="GO:0061522">
    <property type="term" value="F:1,4-dihydroxy-2-naphthoyl-CoA thioesterase activity"/>
    <property type="evidence" value="ECO:0007669"/>
    <property type="project" value="TreeGrafter"/>
</dbReference>